<evidence type="ECO:0000313" key="4">
    <source>
        <dbReference type="Proteomes" id="UP000760860"/>
    </source>
</evidence>
<reference evidence="3" key="1">
    <citation type="submission" date="2018-05" db="EMBL/GenBank/DDBJ databases">
        <title>Effector identification in a new, highly contiguous assembly of the strawberry crown rot pathogen Phytophthora cactorum.</title>
        <authorList>
            <person name="Armitage A.D."/>
            <person name="Nellist C.F."/>
            <person name="Bates H."/>
            <person name="Vickerstaff R.J."/>
            <person name="Harrison R.J."/>
        </authorList>
    </citation>
    <scope>NUCLEOTIDE SEQUENCE</scope>
    <source>
        <strain evidence="2">4040</strain>
        <strain evidence="3">P421</strain>
    </source>
</reference>
<dbReference type="EMBL" id="RCMV01001060">
    <property type="protein sequence ID" value="KAG3210668.1"/>
    <property type="molecule type" value="Genomic_DNA"/>
</dbReference>
<feature type="compositionally biased region" description="Pro residues" evidence="1">
    <location>
        <begin position="109"/>
        <end position="124"/>
    </location>
</feature>
<dbReference type="AlphaFoldDB" id="A0A8T1HF77"/>
<proteinExistence type="predicted"/>
<protein>
    <submittedName>
        <fullName evidence="3">Uncharacterized protein</fullName>
    </submittedName>
</protein>
<feature type="region of interest" description="Disordered" evidence="1">
    <location>
        <begin position="78"/>
        <end position="166"/>
    </location>
</feature>
<feature type="compositionally biased region" description="Low complexity" evidence="1">
    <location>
        <begin position="125"/>
        <end position="155"/>
    </location>
</feature>
<name>A0A8T1HF77_9STRA</name>
<comment type="caution">
    <text evidence="3">The sequence shown here is derived from an EMBL/GenBank/DDBJ whole genome shotgun (WGS) entry which is preliminary data.</text>
</comment>
<evidence type="ECO:0000313" key="3">
    <source>
        <dbReference type="EMBL" id="KAG3210668.1"/>
    </source>
</evidence>
<dbReference type="Proteomes" id="UP000760860">
    <property type="component" value="Unassembled WGS sequence"/>
</dbReference>
<dbReference type="EMBL" id="RCMK01000795">
    <property type="protein sequence ID" value="KAG2912105.1"/>
    <property type="molecule type" value="Genomic_DNA"/>
</dbReference>
<evidence type="ECO:0000313" key="2">
    <source>
        <dbReference type="EMBL" id="KAG2912105.1"/>
    </source>
</evidence>
<dbReference type="Proteomes" id="UP000736787">
    <property type="component" value="Unassembled WGS sequence"/>
</dbReference>
<accession>A0A8T1HF77</accession>
<feature type="compositionally biased region" description="Low complexity" evidence="1">
    <location>
        <begin position="83"/>
        <end position="108"/>
    </location>
</feature>
<evidence type="ECO:0000256" key="1">
    <source>
        <dbReference type="SAM" id="MobiDB-lite"/>
    </source>
</evidence>
<gene>
    <name evidence="2" type="ORF">PC117_g18975</name>
    <name evidence="3" type="ORF">PC129_g18336</name>
</gene>
<sequence length="166" mass="17029">MVIAKATPCMGGVGPADRLPPVTALVQQVASQKVRVADPAGYDSSCSTRSVRPRRPWRLTLDELSEFQPVGSELPLELDIPWTQQTSPSSSPAPATTSASLDALLAPPSSSPPSPAVPSPPVSPAAPVQLPATPRAPAAPSPVASARAPSLSAEAAESDEENPKEE</sequence>
<organism evidence="3 4">
    <name type="scientific">Phytophthora cactorum</name>
    <dbReference type="NCBI Taxonomy" id="29920"/>
    <lineage>
        <taxon>Eukaryota</taxon>
        <taxon>Sar</taxon>
        <taxon>Stramenopiles</taxon>
        <taxon>Oomycota</taxon>
        <taxon>Peronosporomycetes</taxon>
        <taxon>Peronosporales</taxon>
        <taxon>Peronosporaceae</taxon>
        <taxon>Phytophthora</taxon>
    </lineage>
</organism>
<feature type="compositionally biased region" description="Acidic residues" evidence="1">
    <location>
        <begin position="156"/>
        <end position="166"/>
    </location>
</feature>